<dbReference type="PRINTS" id="PR00469">
    <property type="entry name" value="PNDRDTASEII"/>
</dbReference>
<dbReference type="InterPro" id="IPR050097">
    <property type="entry name" value="Ferredoxin-NADP_redctase_2"/>
</dbReference>
<evidence type="ECO:0000259" key="3">
    <source>
        <dbReference type="Pfam" id="PF07992"/>
    </source>
</evidence>
<sequence>MCLSFGKSQQLILIIMDKTAIIGAGPAGTSAAIYLSRFAHNVLLFDKKISDGRTSMAPDLQNYLGHSDKLTGKEFINNIRQQIKRFPIEFIKEKVVEINQSKNGIFNIIIENNHKFQVKYLIVAVGLFDGYIKLPNIDKYYDKSIFHCLACDWWQNRNKKIVVAGNNEEAIFTAATIAKMEMPPKLSVVPTDENFSFDKELIKISKKLKIQIYQSPIREIIGKNDVVQKIVLENGQNVECQIIFETLGFIRRDKFLDKGNISPERNEKGFIVVNFDNYESSTTNLFAVGPCNDGPDQAIIAAGEGAVATLEIHSRIMTEKFEGLNS</sequence>
<dbReference type="Proteomes" id="UP000229896">
    <property type="component" value="Unassembled WGS sequence"/>
</dbReference>
<dbReference type="Pfam" id="PF07992">
    <property type="entry name" value="Pyr_redox_2"/>
    <property type="match status" value="1"/>
</dbReference>
<accession>A0A2M6YCY0</accession>
<organism evidence="4 5">
    <name type="scientific">Candidatus Berkelbacteria bacterium CG08_land_8_20_14_0_20_39_8</name>
    <dbReference type="NCBI Taxonomy" id="1974511"/>
    <lineage>
        <taxon>Bacteria</taxon>
        <taxon>Candidatus Berkelbacteria</taxon>
    </lineage>
</organism>
<evidence type="ECO:0000313" key="4">
    <source>
        <dbReference type="EMBL" id="PIU24514.1"/>
    </source>
</evidence>
<evidence type="ECO:0000256" key="2">
    <source>
        <dbReference type="ARBA" id="ARBA00023002"/>
    </source>
</evidence>
<dbReference type="PANTHER" id="PTHR48105">
    <property type="entry name" value="THIOREDOXIN REDUCTASE 1-RELATED-RELATED"/>
    <property type="match status" value="1"/>
</dbReference>
<feature type="domain" description="FAD/NAD(P)-binding" evidence="3">
    <location>
        <begin position="18"/>
        <end position="305"/>
    </location>
</feature>
<comment type="caution">
    <text evidence="4">The sequence shown here is derived from an EMBL/GenBank/DDBJ whole genome shotgun (WGS) entry which is preliminary data.</text>
</comment>
<dbReference type="SUPFAM" id="SSF51905">
    <property type="entry name" value="FAD/NAD(P)-binding domain"/>
    <property type="match status" value="2"/>
</dbReference>
<dbReference type="PRINTS" id="PR00368">
    <property type="entry name" value="FADPNR"/>
</dbReference>
<name>A0A2M6YCY0_9BACT</name>
<protein>
    <recommendedName>
        <fullName evidence="3">FAD/NAD(P)-binding domain-containing protein</fullName>
    </recommendedName>
</protein>
<evidence type="ECO:0000313" key="5">
    <source>
        <dbReference type="Proteomes" id="UP000229896"/>
    </source>
</evidence>
<dbReference type="AlphaFoldDB" id="A0A2M6YCY0"/>
<dbReference type="EMBL" id="PEXI01000024">
    <property type="protein sequence ID" value="PIU24514.1"/>
    <property type="molecule type" value="Genomic_DNA"/>
</dbReference>
<evidence type="ECO:0000256" key="1">
    <source>
        <dbReference type="ARBA" id="ARBA00022630"/>
    </source>
</evidence>
<dbReference type="GO" id="GO:0016491">
    <property type="term" value="F:oxidoreductase activity"/>
    <property type="evidence" value="ECO:0007669"/>
    <property type="project" value="UniProtKB-KW"/>
</dbReference>
<dbReference type="InterPro" id="IPR036188">
    <property type="entry name" value="FAD/NAD-bd_sf"/>
</dbReference>
<keyword evidence="2" id="KW-0560">Oxidoreductase</keyword>
<dbReference type="InterPro" id="IPR023753">
    <property type="entry name" value="FAD/NAD-binding_dom"/>
</dbReference>
<reference evidence="5" key="1">
    <citation type="submission" date="2017-09" db="EMBL/GenBank/DDBJ databases">
        <title>Depth-based differentiation of microbial function through sediment-hosted aquifers and enrichment of novel symbionts in the deep terrestrial subsurface.</title>
        <authorList>
            <person name="Probst A.J."/>
            <person name="Ladd B."/>
            <person name="Jarett J.K."/>
            <person name="Geller-Mcgrath D.E."/>
            <person name="Sieber C.M.K."/>
            <person name="Emerson J.B."/>
            <person name="Anantharaman K."/>
            <person name="Thomas B.C."/>
            <person name="Malmstrom R."/>
            <person name="Stieglmeier M."/>
            <person name="Klingl A."/>
            <person name="Woyke T."/>
            <person name="Ryan C.M."/>
            <person name="Banfield J.F."/>
        </authorList>
    </citation>
    <scope>NUCLEOTIDE SEQUENCE [LARGE SCALE GENOMIC DNA]</scope>
</reference>
<proteinExistence type="predicted"/>
<dbReference type="Gene3D" id="3.50.50.60">
    <property type="entry name" value="FAD/NAD(P)-binding domain"/>
    <property type="match status" value="2"/>
</dbReference>
<keyword evidence="1" id="KW-0285">Flavoprotein</keyword>
<gene>
    <name evidence="4" type="ORF">COT12_00635</name>
</gene>